<dbReference type="InterPro" id="IPR005644">
    <property type="entry name" value="NolW-like"/>
</dbReference>
<evidence type="ECO:0000256" key="1">
    <source>
        <dbReference type="ARBA" id="ARBA00004370"/>
    </source>
</evidence>
<feature type="domain" description="NolW-like" evidence="9">
    <location>
        <begin position="221"/>
        <end position="285"/>
    </location>
</feature>
<dbReference type="InterPro" id="IPR001775">
    <property type="entry name" value="GspD/PilQ"/>
</dbReference>
<dbReference type="EMBL" id="FTPK01000002">
    <property type="protein sequence ID" value="SIT68734.1"/>
    <property type="molecule type" value="Genomic_DNA"/>
</dbReference>
<dbReference type="InterPro" id="IPR014717">
    <property type="entry name" value="Transl_elong_EF1B/ribsomal_bS6"/>
</dbReference>
<dbReference type="PANTHER" id="PTHR30604">
    <property type="entry name" value="PROTEIN TRANSPORT PROTEIN HOFQ"/>
    <property type="match status" value="1"/>
</dbReference>
<evidence type="ECO:0000256" key="5">
    <source>
        <dbReference type="ARBA" id="ARBA00023237"/>
    </source>
</evidence>
<protein>
    <submittedName>
        <fullName evidence="10">Type IV pilus secretin (Or competence protein) PilQ</fullName>
    </submittedName>
</protein>
<keyword evidence="3" id="KW-0732">Signal</keyword>
<evidence type="ECO:0000259" key="9">
    <source>
        <dbReference type="Pfam" id="PF03958"/>
    </source>
</evidence>
<evidence type="ECO:0000313" key="11">
    <source>
        <dbReference type="Proteomes" id="UP000223759"/>
    </source>
</evidence>
<evidence type="ECO:0000313" key="10">
    <source>
        <dbReference type="EMBL" id="SIT68734.1"/>
    </source>
</evidence>
<comment type="similarity">
    <text evidence="6">Belongs to the bacterial secretin family.</text>
</comment>
<feature type="domain" description="Type II/III secretion system secretin-like" evidence="8">
    <location>
        <begin position="375"/>
        <end position="531"/>
    </location>
</feature>
<reference evidence="10 11" key="1">
    <citation type="submission" date="2017-01" db="EMBL/GenBank/DDBJ databases">
        <authorList>
            <person name="Mah S.A."/>
            <person name="Swanson W.J."/>
            <person name="Moy G.W."/>
            <person name="Vacquier V.D."/>
        </authorList>
    </citation>
    <scope>NUCLEOTIDE SEQUENCE [LARGE SCALE GENOMIC DNA]</scope>
    <source>
        <strain evidence="10 11">M9</strain>
    </source>
</reference>
<dbReference type="AlphaFoldDB" id="A0A1R3VV04"/>
<accession>A0A1R3VV04</accession>
<name>A0A1R3VV04_9GAMM</name>
<dbReference type="PRINTS" id="PR00811">
    <property type="entry name" value="BCTERIALGSPD"/>
</dbReference>
<evidence type="ECO:0000259" key="8">
    <source>
        <dbReference type="Pfam" id="PF00263"/>
    </source>
</evidence>
<keyword evidence="2 7" id="KW-0813">Transport</keyword>
<keyword evidence="5" id="KW-0998">Cell outer membrane</keyword>
<comment type="subcellular location">
    <subcellularLocation>
        <location evidence="7">Cell outer membrane</location>
    </subcellularLocation>
    <subcellularLocation>
        <location evidence="1">Membrane</location>
    </subcellularLocation>
</comment>
<dbReference type="Proteomes" id="UP000223759">
    <property type="component" value="Unassembled WGS sequence"/>
</dbReference>
<evidence type="ECO:0000256" key="7">
    <source>
        <dbReference type="RuleBase" id="RU004004"/>
    </source>
</evidence>
<proteinExistence type="inferred from homology"/>
<gene>
    <name evidence="10" type="ORF">SAMN05216526_0920</name>
</gene>
<evidence type="ECO:0000256" key="2">
    <source>
        <dbReference type="ARBA" id="ARBA00022448"/>
    </source>
</evidence>
<dbReference type="Gene3D" id="3.30.1370.120">
    <property type="match status" value="1"/>
</dbReference>
<dbReference type="RefSeq" id="WP_076755357.1">
    <property type="nucleotide sequence ID" value="NZ_CP023018.1"/>
</dbReference>
<sequence length="534" mass="57893">MKNALRHPAWALPPLVLALLAGGYGLWILPLQQEHSDVRAQKQYIEQHWAQAQPRLLQASHHLDAMYGAETQLYSLMQKAQARRTHSALLADIEALAISKALQIQDLSWPSSDGQSPLGQQSFSLVVNGELPALQDFWHWLASLPWFLQVNQAELSLGEDGSSLTLNLQMSLFDALRSPGIAATAPPKSAAANPFQALASIDEAADASSPAEIPVLRPEIRIIQVNHGRAEDLAALIRGDSSAWISPQGSLQVDPRNNTLFVRDVPEQLAQLQDLVARLDQPLRQVLIETRIVIAADDFARDLGVRLGVSARSERGRSAVATSGSAAGAEAIAQGEPVPLADRLSINLPAGGSAAGRIGLSILRPNILLDLELSALQAEGRGEIIATPRIITANGKTAVIKQGERLPYEESAESGNTTIRFIDAVLATEVTPHITADGSIILDIRVNKDNPGTREIQGTPSIETREVQTRVFVRNGETVVLGGIYEMTDMEQIRKIPFFGDLPGLGRLFRSEGRLRSKAELLVFVTPHIIDSDF</sequence>
<evidence type="ECO:0000256" key="6">
    <source>
        <dbReference type="RuleBase" id="RU004003"/>
    </source>
</evidence>
<dbReference type="Pfam" id="PF03958">
    <property type="entry name" value="Secretin_N"/>
    <property type="match status" value="1"/>
</dbReference>
<keyword evidence="4" id="KW-0472">Membrane</keyword>
<dbReference type="InterPro" id="IPR013355">
    <property type="entry name" value="Pilus_4_PilQ"/>
</dbReference>
<dbReference type="InterPro" id="IPR038591">
    <property type="entry name" value="NolW-like_sf"/>
</dbReference>
<dbReference type="GO" id="GO:0009306">
    <property type="term" value="P:protein secretion"/>
    <property type="evidence" value="ECO:0007669"/>
    <property type="project" value="InterPro"/>
</dbReference>
<dbReference type="STRING" id="233100.SAMN05216526_0920"/>
<dbReference type="InterPro" id="IPR051808">
    <property type="entry name" value="Type_IV_pilus_biogenesis"/>
</dbReference>
<evidence type="ECO:0000256" key="3">
    <source>
        <dbReference type="ARBA" id="ARBA00022729"/>
    </source>
</evidence>
<organism evidence="10 11">
    <name type="scientific">Ectothiorhodosinus mongolicus</name>
    <dbReference type="NCBI Taxonomy" id="233100"/>
    <lineage>
        <taxon>Bacteria</taxon>
        <taxon>Pseudomonadati</taxon>
        <taxon>Pseudomonadota</taxon>
        <taxon>Gammaproteobacteria</taxon>
        <taxon>Chromatiales</taxon>
        <taxon>Ectothiorhodospiraceae</taxon>
        <taxon>Ectothiorhodosinus</taxon>
    </lineage>
</organism>
<dbReference type="PANTHER" id="PTHR30604:SF1">
    <property type="entry name" value="DNA UTILIZATION PROTEIN HOFQ"/>
    <property type="match status" value="1"/>
</dbReference>
<evidence type="ECO:0000256" key="4">
    <source>
        <dbReference type="ARBA" id="ARBA00023136"/>
    </source>
</evidence>
<dbReference type="OrthoDB" id="9775455at2"/>
<dbReference type="GO" id="GO:0009279">
    <property type="term" value="C:cell outer membrane"/>
    <property type="evidence" value="ECO:0007669"/>
    <property type="project" value="UniProtKB-SubCell"/>
</dbReference>
<dbReference type="Gene3D" id="3.30.70.60">
    <property type="match status" value="1"/>
</dbReference>
<dbReference type="NCBIfam" id="TIGR02515">
    <property type="entry name" value="IV_pilus_PilQ"/>
    <property type="match status" value="1"/>
</dbReference>
<dbReference type="InterPro" id="IPR004846">
    <property type="entry name" value="T2SS/T3SS_dom"/>
</dbReference>
<dbReference type="Pfam" id="PF00263">
    <property type="entry name" value="Secretin"/>
    <property type="match status" value="1"/>
</dbReference>
<keyword evidence="11" id="KW-1185">Reference proteome</keyword>